<dbReference type="Proteomes" id="UP000799539">
    <property type="component" value="Unassembled WGS sequence"/>
</dbReference>
<dbReference type="GO" id="GO:0005975">
    <property type="term" value="P:carbohydrate metabolic process"/>
    <property type="evidence" value="ECO:0007669"/>
    <property type="project" value="InterPro"/>
</dbReference>
<dbReference type="InterPro" id="IPR050732">
    <property type="entry name" value="Beta-glucan_modifiers"/>
</dbReference>
<keyword evidence="15" id="KW-1185">Reference proteome</keyword>
<comment type="subcellular location">
    <subcellularLocation>
        <location evidence="1">Secreted</location>
        <location evidence="1">Cell wall</location>
    </subcellularLocation>
</comment>
<dbReference type="GO" id="GO:0042973">
    <property type="term" value="F:glucan endo-1,3-beta-D-glucosidase activity"/>
    <property type="evidence" value="ECO:0007669"/>
    <property type="project" value="TreeGrafter"/>
</dbReference>
<comment type="similarity">
    <text evidence="2 12">Belongs to the glycosyl hydrolase 17 family.</text>
</comment>
<evidence type="ECO:0000313" key="15">
    <source>
        <dbReference type="Proteomes" id="UP000799539"/>
    </source>
</evidence>
<evidence type="ECO:0000256" key="13">
    <source>
        <dbReference type="SAM" id="SignalP"/>
    </source>
</evidence>
<evidence type="ECO:0000256" key="10">
    <source>
        <dbReference type="ARBA" id="ARBA00038929"/>
    </source>
</evidence>
<dbReference type="Gene3D" id="3.20.20.80">
    <property type="entry name" value="Glycosidases"/>
    <property type="match status" value="2"/>
</dbReference>
<keyword evidence="5 13" id="KW-0732">Signal</keyword>
<keyword evidence="3" id="KW-0134">Cell wall</keyword>
<dbReference type="PANTHER" id="PTHR16631">
    <property type="entry name" value="GLUCAN 1,3-BETA-GLUCOSIDASE"/>
    <property type="match status" value="1"/>
</dbReference>
<evidence type="ECO:0000256" key="3">
    <source>
        <dbReference type="ARBA" id="ARBA00022512"/>
    </source>
</evidence>
<evidence type="ECO:0000256" key="1">
    <source>
        <dbReference type="ARBA" id="ARBA00004191"/>
    </source>
</evidence>
<proteinExistence type="inferred from homology"/>
<dbReference type="GO" id="GO:0004338">
    <property type="term" value="F:glucan exo-1,3-beta-glucosidase activity"/>
    <property type="evidence" value="ECO:0007669"/>
    <property type="project" value="UniProtKB-EC"/>
</dbReference>
<dbReference type="Pfam" id="PF00332">
    <property type="entry name" value="Glyco_hydro_17"/>
    <property type="match status" value="1"/>
</dbReference>
<protein>
    <recommendedName>
        <fullName evidence="10">glucan 1,3-beta-glucosidase</fullName>
        <ecNumber evidence="10">3.2.1.58</ecNumber>
    </recommendedName>
    <alternativeName>
        <fullName evidence="11">Exo-1,3-beta-glucanase</fullName>
    </alternativeName>
</protein>
<gene>
    <name evidence="14" type="ORF">CERZMDRAFT_46569</name>
</gene>
<dbReference type="GO" id="GO:0009277">
    <property type="term" value="C:fungal-type cell wall"/>
    <property type="evidence" value="ECO:0007669"/>
    <property type="project" value="TreeGrafter"/>
</dbReference>
<keyword evidence="6 14" id="KW-0378">Hydrolase</keyword>
<dbReference type="EC" id="3.2.1.58" evidence="10"/>
<evidence type="ECO:0000256" key="12">
    <source>
        <dbReference type="RuleBase" id="RU004335"/>
    </source>
</evidence>
<evidence type="ECO:0000256" key="8">
    <source>
        <dbReference type="ARBA" id="ARBA00023295"/>
    </source>
</evidence>
<reference evidence="14" key="1">
    <citation type="journal article" date="2020" name="Stud. Mycol.">
        <title>101 Dothideomycetes genomes: a test case for predicting lifestyles and emergence of pathogens.</title>
        <authorList>
            <person name="Haridas S."/>
            <person name="Albert R."/>
            <person name="Binder M."/>
            <person name="Bloem J."/>
            <person name="Labutti K."/>
            <person name="Salamov A."/>
            <person name="Andreopoulos B."/>
            <person name="Baker S."/>
            <person name="Barry K."/>
            <person name="Bills G."/>
            <person name="Bluhm B."/>
            <person name="Cannon C."/>
            <person name="Castanera R."/>
            <person name="Culley D."/>
            <person name="Daum C."/>
            <person name="Ezra D."/>
            <person name="Gonzalez J."/>
            <person name="Henrissat B."/>
            <person name="Kuo A."/>
            <person name="Liang C."/>
            <person name="Lipzen A."/>
            <person name="Lutzoni F."/>
            <person name="Magnuson J."/>
            <person name="Mondo S."/>
            <person name="Nolan M."/>
            <person name="Ohm R."/>
            <person name="Pangilinan J."/>
            <person name="Park H.-J."/>
            <person name="Ramirez L."/>
            <person name="Alfaro M."/>
            <person name="Sun H."/>
            <person name="Tritt A."/>
            <person name="Yoshinaga Y."/>
            <person name="Zwiers L.-H."/>
            <person name="Turgeon B."/>
            <person name="Goodwin S."/>
            <person name="Spatafora J."/>
            <person name="Crous P."/>
            <person name="Grigoriev I."/>
        </authorList>
    </citation>
    <scope>NUCLEOTIDE SEQUENCE</scope>
    <source>
        <strain evidence="14">SCOH1-5</strain>
    </source>
</reference>
<keyword evidence="7" id="KW-0325">Glycoprotein</keyword>
<dbReference type="OrthoDB" id="1293114at2759"/>
<evidence type="ECO:0000256" key="11">
    <source>
        <dbReference type="ARBA" id="ARBA00041761"/>
    </source>
</evidence>
<dbReference type="GO" id="GO:0071555">
    <property type="term" value="P:cell wall organization"/>
    <property type="evidence" value="ECO:0007669"/>
    <property type="project" value="TreeGrafter"/>
</dbReference>
<accession>A0A6A6F8T6</accession>
<keyword evidence="4" id="KW-0964">Secreted</keyword>
<comment type="catalytic activity">
    <reaction evidence="9">
        <text>Successive hydrolysis of beta-D-glucose units from the non-reducing ends of (1-&gt;3)-beta-D-glucans, releasing alpha-glucose.</text>
        <dbReference type="EC" id="3.2.1.58"/>
    </reaction>
</comment>
<evidence type="ECO:0000256" key="7">
    <source>
        <dbReference type="ARBA" id="ARBA00023180"/>
    </source>
</evidence>
<name>A0A6A6F8T6_9PEZI</name>
<dbReference type="EMBL" id="ML992685">
    <property type="protein sequence ID" value="KAF2209803.1"/>
    <property type="molecule type" value="Genomic_DNA"/>
</dbReference>
<keyword evidence="8" id="KW-0326">Glycosidase</keyword>
<dbReference type="PANTHER" id="PTHR16631:SF26">
    <property type="entry name" value="GLUCAN 1,3-BETA-GLUCOSIDASE"/>
    <property type="match status" value="1"/>
</dbReference>
<evidence type="ECO:0000313" key="14">
    <source>
        <dbReference type="EMBL" id="KAF2209803.1"/>
    </source>
</evidence>
<dbReference type="GO" id="GO:0005576">
    <property type="term" value="C:extracellular region"/>
    <property type="evidence" value="ECO:0007669"/>
    <property type="project" value="TreeGrafter"/>
</dbReference>
<dbReference type="SUPFAM" id="SSF51445">
    <property type="entry name" value="(Trans)glycosidases"/>
    <property type="match status" value="1"/>
</dbReference>
<dbReference type="InterPro" id="IPR017853">
    <property type="entry name" value="GH"/>
</dbReference>
<evidence type="ECO:0000256" key="9">
    <source>
        <dbReference type="ARBA" id="ARBA00036824"/>
    </source>
</evidence>
<evidence type="ECO:0000256" key="4">
    <source>
        <dbReference type="ARBA" id="ARBA00022525"/>
    </source>
</evidence>
<evidence type="ECO:0000256" key="2">
    <source>
        <dbReference type="ARBA" id="ARBA00008773"/>
    </source>
</evidence>
<dbReference type="AlphaFoldDB" id="A0A6A6F8T6"/>
<dbReference type="GO" id="GO:0009986">
    <property type="term" value="C:cell surface"/>
    <property type="evidence" value="ECO:0007669"/>
    <property type="project" value="TreeGrafter"/>
</dbReference>
<organism evidence="14 15">
    <name type="scientific">Cercospora zeae-maydis SCOH1-5</name>
    <dbReference type="NCBI Taxonomy" id="717836"/>
    <lineage>
        <taxon>Eukaryota</taxon>
        <taxon>Fungi</taxon>
        <taxon>Dikarya</taxon>
        <taxon>Ascomycota</taxon>
        <taxon>Pezizomycotina</taxon>
        <taxon>Dothideomycetes</taxon>
        <taxon>Dothideomycetidae</taxon>
        <taxon>Mycosphaerellales</taxon>
        <taxon>Mycosphaerellaceae</taxon>
        <taxon>Cercospora</taxon>
    </lineage>
</organism>
<evidence type="ECO:0000256" key="6">
    <source>
        <dbReference type="ARBA" id="ARBA00022801"/>
    </source>
</evidence>
<evidence type="ECO:0000256" key="5">
    <source>
        <dbReference type="ARBA" id="ARBA00022729"/>
    </source>
</evidence>
<feature type="chain" id="PRO_5025694538" description="glucan 1,3-beta-glucosidase" evidence="13">
    <location>
        <begin position="19"/>
        <end position="305"/>
    </location>
</feature>
<dbReference type="InterPro" id="IPR000490">
    <property type="entry name" value="Glyco_hydro_17"/>
</dbReference>
<sequence length="305" mass="32703">MRSSLAALALAAVPAVLAVEKGNVGFALGTKNADGSCKYTADYEQDFDAIKAASGATLVRGYSASDCNCAQQILPAAKNKGFKVVLGVWPDVEESFNKDKEALTTYATQFKEQVYAVTVGSETLYRGNFTGEELLEKILDVKKALGGDVKVGTADSWNKWADGTGDAVIKGGVDLILANAFSYWQGAAAGDKAKEVYLDDIQQALGHIQDLSGSLDAIEFWNGETGWPTDGGSDYEAAKAGTQNAEAFYQHAFCGALDWGINAFYFEAFDEPWKPESIGDNGVAKDETKWGAMTADRKTKFNLQC</sequence>
<feature type="signal peptide" evidence="13">
    <location>
        <begin position="1"/>
        <end position="18"/>
    </location>
</feature>